<reference evidence="3 4" key="1">
    <citation type="submission" date="2015-02" db="EMBL/GenBank/DDBJ databases">
        <title>Genome sequence of thermotolerant Streptomyces cyaneogriseus subsp. Noncyanogenus NMWT1, the producer of nematocidal antibiotics nemadectin.</title>
        <authorList>
            <person name="Wang H."/>
            <person name="Li C."/>
            <person name="Xiang W."/>
            <person name="Wang X."/>
        </authorList>
    </citation>
    <scope>NUCLEOTIDE SEQUENCE [LARGE SCALE GENOMIC DNA]</scope>
    <source>
        <strain evidence="3 4">NMWT 1</strain>
    </source>
</reference>
<dbReference type="RefSeq" id="WP_044386769.1">
    <property type="nucleotide sequence ID" value="NZ_CP010849.1"/>
</dbReference>
<dbReference type="OrthoDB" id="3674563at2"/>
<keyword evidence="2" id="KW-0732">Signal</keyword>
<protein>
    <recommendedName>
        <fullName evidence="5">Lipoprotein</fullName>
    </recommendedName>
</protein>
<keyword evidence="4" id="KW-1185">Reference proteome</keyword>
<name>A0A0C5FYT7_9ACTN</name>
<feature type="chain" id="PRO_5002177541" description="Lipoprotein" evidence="2">
    <location>
        <begin position="21"/>
        <end position="306"/>
    </location>
</feature>
<evidence type="ECO:0008006" key="5">
    <source>
        <dbReference type="Google" id="ProtNLM"/>
    </source>
</evidence>
<feature type="signal peptide" evidence="2">
    <location>
        <begin position="1"/>
        <end position="20"/>
    </location>
</feature>
<evidence type="ECO:0000313" key="4">
    <source>
        <dbReference type="Proteomes" id="UP000032234"/>
    </source>
</evidence>
<gene>
    <name evidence="3" type="ORF">TU94_31230</name>
</gene>
<sequence length="306" mass="31517">MPVKTGVGRVALLAAGVALAVGGCSSDTADRDGPSGTAASTSRPTASKSAEPSRALVRWTGRMCKATDLFRTVKTNSAKGIEEITNPPEDALIGIEFTAMGYLWDASSSLDEIAKGLDGVRPSGITAADRLHGSLVKEVERVRPKVAELTDSGAHTSPAEDSVDRAERVGALIASLKMPEPDLPAVVAEEPELSAAYRIAPECAPPEPLPAAADGTDAGACKDGTCEILVTKRADLVVGGWKLRVSPTETKVTVRNNDPAGAVGEIMLATGGSGTFGEGDGDELTVKAVAVSKDGAVLKFRSWGRP</sequence>
<evidence type="ECO:0000256" key="2">
    <source>
        <dbReference type="SAM" id="SignalP"/>
    </source>
</evidence>
<feature type="compositionally biased region" description="Polar residues" evidence="1">
    <location>
        <begin position="37"/>
        <end position="50"/>
    </location>
</feature>
<dbReference type="PATRIC" id="fig|477245.3.peg.6653"/>
<dbReference type="AlphaFoldDB" id="A0A0C5FYT7"/>
<dbReference type="PROSITE" id="PS51257">
    <property type="entry name" value="PROKAR_LIPOPROTEIN"/>
    <property type="match status" value="1"/>
</dbReference>
<dbReference type="EMBL" id="CP010849">
    <property type="protein sequence ID" value="AJP05232.1"/>
    <property type="molecule type" value="Genomic_DNA"/>
</dbReference>
<organism evidence="3 4">
    <name type="scientific">Streptomyces cyaneogriseus subsp. noncyanogenus</name>
    <dbReference type="NCBI Taxonomy" id="477245"/>
    <lineage>
        <taxon>Bacteria</taxon>
        <taxon>Bacillati</taxon>
        <taxon>Actinomycetota</taxon>
        <taxon>Actinomycetes</taxon>
        <taxon>Kitasatosporales</taxon>
        <taxon>Streptomycetaceae</taxon>
        <taxon>Streptomyces</taxon>
    </lineage>
</organism>
<feature type="region of interest" description="Disordered" evidence="1">
    <location>
        <begin position="25"/>
        <end position="53"/>
    </location>
</feature>
<accession>A0A0C5FYT7</accession>
<proteinExistence type="predicted"/>
<evidence type="ECO:0000256" key="1">
    <source>
        <dbReference type="SAM" id="MobiDB-lite"/>
    </source>
</evidence>
<dbReference type="KEGG" id="scw:TU94_31230"/>
<dbReference type="Proteomes" id="UP000032234">
    <property type="component" value="Chromosome"/>
</dbReference>
<evidence type="ECO:0000313" key="3">
    <source>
        <dbReference type="EMBL" id="AJP05232.1"/>
    </source>
</evidence>
<dbReference type="HOGENOM" id="CLU_908860_0_0_11"/>